<sequence>MLTDAIKRSQSYQMFIKYSTNQIPLKKSRVKGSKGQKTAKESQETIDVSEESEPEPEPAKKKTASRRVVQKKVTLSADDNIIFDDPDDALELAKSVSQTKAEELEAARKVHA</sequence>
<name>A0A699UZJ6_TANCI</name>
<organism evidence="2">
    <name type="scientific">Tanacetum cinerariifolium</name>
    <name type="common">Dalmatian daisy</name>
    <name type="synonym">Chrysanthemum cinerariifolium</name>
    <dbReference type="NCBI Taxonomy" id="118510"/>
    <lineage>
        <taxon>Eukaryota</taxon>
        <taxon>Viridiplantae</taxon>
        <taxon>Streptophyta</taxon>
        <taxon>Embryophyta</taxon>
        <taxon>Tracheophyta</taxon>
        <taxon>Spermatophyta</taxon>
        <taxon>Magnoliopsida</taxon>
        <taxon>eudicotyledons</taxon>
        <taxon>Gunneridae</taxon>
        <taxon>Pentapetalae</taxon>
        <taxon>asterids</taxon>
        <taxon>campanulids</taxon>
        <taxon>Asterales</taxon>
        <taxon>Asteraceae</taxon>
        <taxon>Asteroideae</taxon>
        <taxon>Anthemideae</taxon>
        <taxon>Anthemidinae</taxon>
        <taxon>Tanacetum</taxon>
    </lineage>
</organism>
<evidence type="ECO:0000313" key="2">
    <source>
        <dbReference type="EMBL" id="GFD25394.1"/>
    </source>
</evidence>
<dbReference type="EMBL" id="BKCJ011360356">
    <property type="protein sequence ID" value="GFD25394.1"/>
    <property type="molecule type" value="Genomic_DNA"/>
</dbReference>
<evidence type="ECO:0000256" key="1">
    <source>
        <dbReference type="SAM" id="MobiDB-lite"/>
    </source>
</evidence>
<feature type="non-terminal residue" evidence="2">
    <location>
        <position position="112"/>
    </location>
</feature>
<feature type="region of interest" description="Disordered" evidence="1">
    <location>
        <begin position="27"/>
        <end position="70"/>
    </location>
</feature>
<feature type="compositionally biased region" description="Basic residues" evidence="1">
    <location>
        <begin position="61"/>
        <end position="70"/>
    </location>
</feature>
<comment type="caution">
    <text evidence="2">The sequence shown here is derived from an EMBL/GenBank/DDBJ whole genome shotgun (WGS) entry which is preliminary data.</text>
</comment>
<dbReference type="AlphaFoldDB" id="A0A699UZJ6"/>
<proteinExistence type="predicted"/>
<feature type="compositionally biased region" description="Acidic residues" evidence="1">
    <location>
        <begin position="47"/>
        <end position="56"/>
    </location>
</feature>
<accession>A0A699UZJ6</accession>
<protein>
    <submittedName>
        <fullName evidence="2">Uncharacterized protein</fullName>
    </submittedName>
</protein>
<reference evidence="2" key="1">
    <citation type="journal article" date="2019" name="Sci. Rep.">
        <title>Draft genome of Tanacetum cinerariifolium, the natural source of mosquito coil.</title>
        <authorList>
            <person name="Yamashiro T."/>
            <person name="Shiraishi A."/>
            <person name="Satake H."/>
            <person name="Nakayama K."/>
        </authorList>
    </citation>
    <scope>NUCLEOTIDE SEQUENCE</scope>
</reference>
<gene>
    <name evidence="2" type="ORF">Tci_897363</name>
</gene>